<dbReference type="CDD" id="cd15831">
    <property type="entry name" value="BTAD"/>
    <property type="match status" value="1"/>
</dbReference>
<dbReference type="PANTHER" id="PTHR47691">
    <property type="entry name" value="REGULATOR-RELATED"/>
    <property type="match status" value="1"/>
</dbReference>
<dbReference type="SUPFAM" id="SSF48452">
    <property type="entry name" value="TPR-like"/>
    <property type="match status" value="2"/>
</dbReference>
<dbReference type="Pfam" id="PF13191">
    <property type="entry name" value="AAA_16"/>
    <property type="match status" value="1"/>
</dbReference>
<dbReference type="Gene3D" id="1.25.40.10">
    <property type="entry name" value="Tetratricopeptide repeat domain"/>
    <property type="match status" value="2"/>
</dbReference>
<name>A0ABW4FXH4_9PSEU</name>
<evidence type="ECO:0000259" key="4">
    <source>
        <dbReference type="PROSITE" id="PS51755"/>
    </source>
</evidence>
<dbReference type="EMBL" id="JBHUCP010000051">
    <property type="protein sequence ID" value="MFD1535191.1"/>
    <property type="molecule type" value="Genomic_DNA"/>
</dbReference>
<feature type="DNA-binding region" description="OmpR/PhoB-type" evidence="3">
    <location>
        <begin position="1"/>
        <end position="96"/>
    </location>
</feature>
<dbReference type="SMART" id="SM01043">
    <property type="entry name" value="BTAD"/>
    <property type="match status" value="1"/>
</dbReference>
<feature type="domain" description="OmpR/PhoB-type" evidence="4">
    <location>
        <begin position="1"/>
        <end position="96"/>
    </location>
</feature>
<dbReference type="InterPro" id="IPR036388">
    <property type="entry name" value="WH-like_DNA-bd_sf"/>
</dbReference>
<evidence type="ECO:0000256" key="2">
    <source>
        <dbReference type="ARBA" id="ARBA00023125"/>
    </source>
</evidence>
<sequence>MRFGVLGPLAVWTSEGKPVRVPEVKVRALLADLLLHEGRAVSAERLLDDLWGERLPGNPGNTLQTKVSQLRRALEAGEPGARHQVAHRPPGYALRAEPGAIDVQRFRALTAQARDAPGPRERAALLADALALWRGPALADFADEPFAAGAVRRLEEERLTAVEEHAEARLALGEHAALTGELADLVARHPLRERLRGLQMRALYRAGRQSAALDSFAQLRALLVDEVGLEPGPELTALQRAILAQDPTLDGPQAVRTNIAPQLTELVGRHDDVREVRARLGAARLVTLTGPGGVGKTRLAIETARRLADAADGVSGGAWLVELAGIEQHVCPESECPESECPAAVWLVEVVAAALGVRDSPAGPVPSGAQADLVERVGDALRAEEVLLVLDNCEQVADPVADLVQRLLRAAPRLRILATSREPLGVPGEVLWHVQPLALPAPADALPAVREASAVRLFAARAAAAAPGFVLDEHTAPAVAAICRRLDGIPLALELAAGRVRALGVHELLARLDDRFRVIAGGPRGAPARQRTLRATIDWSWELLTPAERTVLRRLAVHAEGCSLAAAESVCAGEGVQADEVLDLLVRLVDRSLVVSQGLTTAEPRFRLLETVAAYCLERLADVGEVEQVRQRHIHHYLALAERAEPELRGPEQRQWLERLDAESANLRAAFEHVVQHADGAEPALRLAGALTWYWFLRGRFGEATRSLRRALAVPGTAPPVARAHAAAWLAGLRVLEGDGPERTDLDPPVIEGEPTATARMRWFVGYTLATVGDMAAAERLTRAALATFEAIGDRWGTAAGLVDRASQAMATGHLDAAERHATRSAELFAEVGDRWGQTQTTFALGALAEIAGDYPRAERHHRRGLQMAEELGLWGEVSYQLSWLGRVALLSGRLDEADELHERARRMAVERGFAPGRIYAVTGLALGARRAGRLDAAEEHLEVALEWGRGVDFEPANSLILAELGFVAELRGDAALAT</sequence>
<dbReference type="RefSeq" id="WP_379660124.1">
    <property type="nucleotide sequence ID" value="NZ_JBHUCP010000051.1"/>
</dbReference>
<dbReference type="InterPro" id="IPR027417">
    <property type="entry name" value="P-loop_NTPase"/>
</dbReference>
<evidence type="ECO:0000256" key="1">
    <source>
        <dbReference type="ARBA" id="ARBA00005820"/>
    </source>
</evidence>
<comment type="similarity">
    <text evidence="1">Belongs to the AfsR/DnrI/RedD regulatory family.</text>
</comment>
<proteinExistence type="inferred from homology"/>
<keyword evidence="6" id="KW-1185">Reference proteome</keyword>
<dbReference type="InterPro" id="IPR005158">
    <property type="entry name" value="BTAD"/>
</dbReference>
<keyword evidence="2 3" id="KW-0238">DNA-binding</keyword>
<dbReference type="InterPro" id="IPR011990">
    <property type="entry name" value="TPR-like_helical_dom_sf"/>
</dbReference>
<protein>
    <submittedName>
        <fullName evidence="5">BTAD domain-containing putative transcriptional regulator</fullName>
    </submittedName>
</protein>
<gene>
    <name evidence="5" type="ORF">ACFSCY_37865</name>
</gene>
<dbReference type="InterPro" id="IPR016032">
    <property type="entry name" value="Sig_transdc_resp-reg_C-effctor"/>
</dbReference>
<dbReference type="SUPFAM" id="SSF52540">
    <property type="entry name" value="P-loop containing nucleoside triphosphate hydrolases"/>
    <property type="match status" value="1"/>
</dbReference>
<dbReference type="InterPro" id="IPR001867">
    <property type="entry name" value="OmpR/PhoB-type_DNA-bd"/>
</dbReference>
<dbReference type="Gene3D" id="1.10.10.10">
    <property type="entry name" value="Winged helix-like DNA-binding domain superfamily/Winged helix DNA-binding domain"/>
    <property type="match status" value="1"/>
</dbReference>
<reference evidence="6" key="1">
    <citation type="journal article" date="2019" name="Int. J. Syst. Evol. Microbiol.">
        <title>The Global Catalogue of Microorganisms (GCM) 10K type strain sequencing project: providing services to taxonomists for standard genome sequencing and annotation.</title>
        <authorList>
            <consortium name="The Broad Institute Genomics Platform"/>
            <consortium name="The Broad Institute Genome Sequencing Center for Infectious Disease"/>
            <person name="Wu L."/>
            <person name="Ma J."/>
        </authorList>
    </citation>
    <scope>NUCLEOTIDE SEQUENCE [LARGE SCALE GENOMIC DNA]</scope>
    <source>
        <strain evidence="6">JCM 12165</strain>
    </source>
</reference>
<evidence type="ECO:0000256" key="3">
    <source>
        <dbReference type="PROSITE-ProRule" id="PRU01091"/>
    </source>
</evidence>
<dbReference type="PANTHER" id="PTHR47691:SF3">
    <property type="entry name" value="HTH-TYPE TRANSCRIPTIONAL REGULATOR RV0890C-RELATED"/>
    <property type="match status" value="1"/>
</dbReference>
<dbReference type="SUPFAM" id="SSF46894">
    <property type="entry name" value="C-terminal effector domain of the bipartite response regulators"/>
    <property type="match status" value="1"/>
</dbReference>
<dbReference type="InterPro" id="IPR058852">
    <property type="entry name" value="HTH_77"/>
</dbReference>
<dbReference type="Pfam" id="PF00486">
    <property type="entry name" value="Trans_reg_C"/>
    <property type="match status" value="1"/>
</dbReference>
<organism evidence="5 6">
    <name type="scientific">Pseudonocardia aurantiaca</name>
    <dbReference type="NCBI Taxonomy" id="75290"/>
    <lineage>
        <taxon>Bacteria</taxon>
        <taxon>Bacillati</taxon>
        <taxon>Actinomycetota</taxon>
        <taxon>Actinomycetes</taxon>
        <taxon>Pseudonocardiales</taxon>
        <taxon>Pseudonocardiaceae</taxon>
        <taxon>Pseudonocardia</taxon>
    </lineage>
</organism>
<dbReference type="Pfam" id="PF25872">
    <property type="entry name" value="HTH_77"/>
    <property type="match status" value="1"/>
</dbReference>
<comment type="caution">
    <text evidence="5">The sequence shown here is derived from an EMBL/GenBank/DDBJ whole genome shotgun (WGS) entry which is preliminary data.</text>
</comment>
<evidence type="ECO:0000313" key="5">
    <source>
        <dbReference type="EMBL" id="MFD1535191.1"/>
    </source>
</evidence>
<dbReference type="Proteomes" id="UP001597145">
    <property type="component" value="Unassembled WGS sequence"/>
</dbReference>
<feature type="non-terminal residue" evidence="5">
    <location>
        <position position="979"/>
    </location>
</feature>
<evidence type="ECO:0000313" key="6">
    <source>
        <dbReference type="Proteomes" id="UP001597145"/>
    </source>
</evidence>
<dbReference type="InterPro" id="IPR041664">
    <property type="entry name" value="AAA_16"/>
</dbReference>
<accession>A0ABW4FXH4</accession>
<dbReference type="Pfam" id="PF03704">
    <property type="entry name" value="BTAD"/>
    <property type="match status" value="1"/>
</dbReference>
<dbReference type="SMART" id="SM00862">
    <property type="entry name" value="Trans_reg_C"/>
    <property type="match status" value="1"/>
</dbReference>
<dbReference type="PROSITE" id="PS51755">
    <property type="entry name" value="OMPR_PHOB"/>
    <property type="match status" value="1"/>
</dbReference>